<dbReference type="Proteomes" id="UP000014977">
    <property type="component" value="Unassembled WGS sequence"/>
</dbReference>
<evidence type="ECO:0000313" key="2">
    <source>
        <dbReference type="Proteomes" id="UP000014977"/>
    </source>
</evidence>
<name>S7T842_DESML</name>
<dbReference type="EMBL" id="ATHJ01000127">
    <property type="protein sequence ID" value="EPR33317.1"/>
    <property type="molecule type" value="Genomic_DNA"/>
</dbReference>
<evidence type="ECO:0008006" key="3">
    <source>
        <dbReference type="Google" id="ProtNLM"/>
    </source>
</evidence>
<gene>
    <name evidence="1" type="ORF">dsmv_0856</name>
</gene>
<dbReference type="InterPro" id="IPR014721">
    <property type="entry name" value="Ribsml_uS5_D2-typ_fold_subgr"/>
</dbReference>
<dbReference type="Gene3D" id="3.30.230.10">
    <property type="match status" value="1"/>
</dbReference>
<sequence length="713" mass="80618">MKGFDIRILEYFASPDQKSLLIDYLTRPDFVPWGELDAACFETTFGMLKRQLAPDRHLDRLLSLYLITHLLDNAAAPIWALPFARRNIDLDTLFPSISWDTLTSGQWTIFPAAMVKGDRTHLQYFMAGLLKGSPDHDLLPPWARQMMDEAALQAFLDAAEAALSRHPNPPDSFPYVFPLALPLPRNHERLQGPSLGLPAALAFMKLLSGRNIPNRQLATGTIQKDGRVGKVDGLTRKLELAKKDGRFSLFIYPEESESMPGETELTLFPVTDLDEAWRAVFRHAPGNGGELLAFARMIKDPAAFVAGMERVDDAWVQYEAHRGRCTDVIRKIAANPALFAGYVERIDRKLQVWALDAATLYLDLVQPEDLTLAGRHSPLSAFRLHTQRIALSNHRGDVTAARNWAEKAQKLYRPALRGSLDLCADFINNRFVTRHNQYQFDPLFPEDLSRLLDTLECRHEAVCRGGCPTDPVLARLWGTIAQNFAFCGPDFLDASTSYARKAMAAFGGGAVPEFRPESLRQQNYLTYAFLDAGEYSRAEACLMAFTEARDWRDILEKCRAGRLNLWHHAAVARFFADTDEDGASLEYLRWCAGNNPFFKNNDHPGQLWACNMGRIAARHRMPDAPRWFRQSLDLCLAKKNRPTIHVMALLPLSELRHLRAVDESGLAETLSEVIPSAVKLNADHFRPLQNADPETSLENIRQHPRRLFPFTYR</sequence>
<dbReference type="AlphaFoldDB" id="S7T842"/>
<organism evidence="1 2">
    <name type="scientific">Desulfococcus multivorans DSM 2059</name>
    <dbReference type="NCBI Taxonomy" id="1121405"/>
    <lineage>
        <taxon>Bacteria</taxon>
        <taxon>Pseudomonadati</taxon>
        <taxon>Thermodesulfobacteriota</taxon>
        <taxon>Desulfobacteria</taxon>
        <taxon>Desulfobacterales</taxon>
        <taxon>Desulfococcaceae</taxon>
        <taxon>Desulfococcus</taxon>
    </lineage>
</organism>
<dbReference type="eggNOG" id="COG0466">
    <property type="taxonomic scope" value="Bacteria"/>
</dbReference>
<accession>S7T842</accession>
<comment type="caution">
    <text evidence="1">The sequence shown here is derived from an EMBL/GenBank/DDBJ whole genome shotgun (WGS) entry which is preliminary data.</text>
</comment>
<dbReference type="OrthoDB" id="5421591at2"/>
<proteinExistence type="predicted"/>
<dbReference type="STRING" id="897.B2D07_12975"/>
<dbReference type="InterPro" id="IPR020568">
    <property type="entry name" value="Ribosomal_Su5_D2-typ_SF"/>
</dbReference>
<evidence type="ECO:0000313" key="1">
    <source>
        <dbReference type="EMBL" id="EPR33317.1"/>
    </source>
</evidence>
<keyword evidence="2" id="KW-1185">Reference proteome</keyword>
<protein>
    <recommendedName>
        <fullName evidence="3">Lon proteolytic domain-containing protein</fullName>
    </recommendedName>
</protein>
<dbReference type="RefSeq" id="WP_020878439.1">
    <property type="nucleotide sequence ID" value="NZ_ATHJ01000127.1"/>
</dbReference>
<dbReference type="SUPFAM" id="SSF54211">
    <property type="entry name" value="Ribosomal protein S5 domain 2-like"/>
    <property type="match status" value="1"/>
</dbReference>
<reference evidence="1 2" key="1">
    <citation type="journal article" date="2013" name="Genome Announc.">
        <title>Draft genome sequences for three mercury-methylating, sulfate-reducing bacteria.</title>
        <authorList>
            <person name="Brown S.D."/>
            <person name="Hurt R.A.Jr."/>
            <person name="Gilmour C.C."/>
            <person name="Elias D.A."/>
        </authorList>
    </citation>
    <scope>NUCLEOTIDE SEQUENCE [LARGE SCALE GENOMIC DNA]</scope>
    <source>
        <strain evidence="1 2">DSM 2059</strain>
    </source>
</reference>